<dbReference type="EMBL" id="PFBJ01000004">
    <property type="protein sequence ID" value="PIT91330.1"/>
    <property type="molecule type" value="Genomic_DNA"/>
</dbReference>
<comment type="caution">
    <text evidence="2">The sequence shown here is derived from an EMBL/GenBank/DDBJ whole genome shotgun (WGS) entry which is preliminary data.</text>
</comment>
<feature type="compositionally biased region" description="Basic residues" evidence="1">
    <location>
        <begin position="57"/>
        <end position="69"/>
    </location>
</feature>
<accession>A0A2M6WEV3</accession>
<protein>
    <submittedName>
        <fullName evidence="2">Uncharacterized protein</fullName>
    </submittedName>
</protein>
<dbReference type="Proteomes" id="UP000228809">
    <property type="component" value="Unassembled WGS sequence"/>
</dbReference>
<evidence type="ECO:0000256" key="1">
    <source>
        <dbReference type="SAM" id="MobiDB-lite"/>
    </source>
</evidence>
<evidence type="ECO:0000313" key="3">
    <source>
        <dbReference type="Proteomes" id="UP000228809"/>
    </source>
</evidence>
<sequence length="250" mass="27051">MTTETHHKPATVNLLDAAGVSPNALLSPCTKKASGAKVPKSTKAGKTTAKAAEKPERKVRRKTPMKAAKKPVDLDDAGREGELRGTAAEEFSELVQAIQPANLAPTAVKEASERPSIELVDGLVWITIPREAEVSNHFHRFEWQVPVDGKRSIKVLLNAERQLPLGGAVGAQVRVVTEKHKGKPRMRLAVGWDFTPTPIIRRDCRMMRPFSPSERTASLENAIEEGLASEFPIPGTEGYSLIVGPVGCGI</sequence>
<evidence type="ECO:0000313" key="2">
    <source>
        <dbReference type="EMBL" id="PIT91330.1"/>
    </source>
</evidence>
<feature type="compositionally biased region" description="Low complexity" evidence="1">
    <location>
        <begin position="41"/>
        <end position="50"/>
    </location>
</feature>
<gene>
    <name evidence="2" type="ORF">COU17_00865</name>
</gene>
<dbReference type="AlphaFoldDB" id="A0A2M6WEV3"/>
<proteinExistence type="predicted"/>
<reference evidence="3" key="1">
    <citation type="submission" date="2017-09" db="EMBL/GenBank/DDBJ databases">
        <title>Depth-based differentiation of microbial function through sediment-hosted aquifers and enrichment of novel symbionts in the deep terrestrial subsurface.</title>
        <authorList>
            <person name="Probst A.J."/>
            <person name="Ladd B."/>
            <person name="Jarett J.K."/>
            <person name="Geller-Mcgrath D.E."/>
            <person name="Sieber C.M.K."/>
            <person name="Emerson J.B."/>
            <person name="Anantharaman K."/>
            <person name="Thomas B.C."/>
            <person name="Malmstrom R."/>
            <person name="Stieglmeier M."/>
            <person name="Klingl A."/>
            <person name="Woyke T."/>
            <person name="Ryan C.M."/>
            <person name="Banfield J.F."/>
        </authorList>
    </citation>
    <scope>NUCLEOTIDE SEQUENCE [LARGE SCALE GENOMIC DNA]</scope>
</reference>
<feature type="compositionally biased region" description="Basic and acidic residues" evidence="1">
    <location>
        <begin position="70"/>
        <end position="80"/>
    </location>
</feature>
<feature type="region of interest" description="Disordered" evidence="1">
    <location>
        <begin position="1"/>
        <end position="80"/>
    </location>
</feature>
<name>A0A2M6WEV3_9BACT</name>
<organism evidence="2 3">
    <name type="scientific">Candidatus Kaiserbacteria bacterium CG10_big_fil_rev_8_21_14_0_10_49_17</name>
    <dbReference type="NCBI Taxonomy" id="1974609"/>
    <lineage>
        <taxon>Bacteria</taxon>
        <taxon>Candidatus Kaiseribacteriota</taxon>
    </lineage>
</organism>